<proteinExistence type="predicted"/>
<keyword evidence="1" id="KW-1133">Transmembrane helix</keyword>
<comment type="caution">
    <text evidence="2">The sequence shown here is derived from an EMBL/GenBank/DDBJ whole genome shotgun (WGS) entry which is preliminary data.</text>
</comment>
<dbReference type="Proteomes" id="UP000643403">
    <property type="component" value="Unassembled WGS sequence"/>
</dbReference>
<feature type="transmembrane region" description="Helical" evidence="1">
    <location>
        <begin position="12"/>
        <end position="31"/>
    </location>
</feature>
<evidence type="ECO:0000313" key="2">
    <source>
        <dbReference type="EMBL" id="GGZ72708.1"/>
    </source>
</evidence>
<keyword evidence="1" id="KW-0812">Transmembrane</keyword>
<organism evidence="2 3">
    <name type="scientific">Cognatilysobacter xinjiangensis</name>
    <dbReference type="NCBI Taxonomy" id="546892"/>
    <lineage>
        <taxon>Bacteria</taxon>
        <taxon>Pseudomonadati</taxon>
        <taxon>Pseudomonadota</taxon>
        <taxon>Gammaproteobacteria</taxon>
        <taxon>Lysobacterales</taxon>
        <taxon>Lysobacteraceae</taxon>
        <taxon>Cognatilysobacter</taxon>
    </lineage>
</organism>
<evidence type="ECO:0000313" key="3">
    <source>
        <dbReference type="Proteomes" id="UP000643403"/>
    </source>
</evidence>
<protein>
    <submittedName>
        <fullName evidence="2">Uncharacterized protein</fullName>
    </submittedName>
</protein>
<keyword evidence="3" id="KW-1185">Reference proteome</keyword>
<evidence type="ECO:0000256" key="1">
    <source>
        <dbReference type="SAM" id="Phobius"/>
    </source>
</evidence>
<accession>A0ABQ3C8S0</accession>
<gene>
    <name evidence="2" type="ORF">GCM10008101_28830</name>
</gene>
<name>A0ABQ3C8S0_9GAMM</name>
<reference evidence="3" key="1">
    <citation type="journal article" date="2019" name="Int. J. Syst. Evol. Microbiol.">
        <title>The Global Catalogue of Microorganisms (GCM) 10K type strain sequencing project: providing services to taxonomists for standard genome sequencing and annotation.</title>
        <authorList>
            <consortium name="The Broad Institute Genomics Platform"/>
            <consortium name="The Broad Institute Genome Sequencing Center for Infectious Disease"/>
            <person name="Wu L."/>
            <person name="Ma J."/>
        </authorList>
    </citation>
    <scope>NUCLEOTIDE SEQUENCE [LARGE SCALE GENOMIC DNA]</scope>
    <source>
        <strain evidence="3">KCTC 22558</strain>
    </source>
</reference>
<sequence length="80" mass="8275">MPEQPSVPPFPRWLIAVDLVAALFVVAGLVLRNQPERMAAMGLPAGLDILLLGIGALGVVGCGAVFGRIALTAARSKSPR</sequence>
<keyword evidence="1" id="KW-0472">Membrane</keyword>
<feature type="transmembrane region" description="Helical" evidence="1">
    <location>
        <begin position="51"/>
        <end position="71"/>
    </location>
</feature>
<dbReference type="EMBL" id="BMXY01000006">
    <property type="protein sequence ID" value="GGZ72708.1"/>
    <property type="molecule type" value="Genomic_DNA"/>
</dbReference>
<dbReference type="RefSeq" id="WP_189451263.1">
    <property type="nucleotide sequence ID" value="NZ_BMXY01000006.1"/>
</dbReference>